<keyword evidence="1" id="KW-0732">Signal</keyword>
<feature type="chain" id="PRO_5013345362" description="Conjugal transfer protein" evidence="1">
    <location>
        <begin position="30"/>
        <end position="120"/>
    </location>
</feature>
<dbReference type="Proteomes" id="UP000196082">
    <property type="component" value="Unassembled WGS sequence"/>
</dbReference>
<name>A0A1Y3LJD5_PSEPU</name>
<protein>
    <recommendedName>
        <fullName evidence="4">Conjugal transfer protein</fullName>
    </recommendedName>
</protein>
<evidence type="ECO:0000313" key="3">
    <source>
        <dbReference type="Proteomes" id="UP000196082"/>
    </source>
</evidence>
<dbReference type="Pfam" id="PF09686">
    <property type="entry name" value="Plasmid_RAQPRD"/>
    <property type="match status" value="1"/>
</dbReference>
<reference evidence="2 3" key="1">
    <citation type="submission" date="2017-05" db="EMBL/GenBank/DDBJ databases">
        <title>Whole genome sequence of Pseudomonas putida isolate 1312 commercialized as a biostimulant.</title>
        <authorList>
            <person name="Crovadore J."/>
            <person name="Blanc P."/>
            <person name="Chablais R."/>
            <person name="Cochard B."/>
            <person name="Grizard D."/>
            <person name="Lefort F."/>
        </authorList>
    </citation>
    <scope>NUCLEOTIDE SEQUENCE [LARGE SCALE GENOMIC DNA]</scope>
    <source>
        <strain evidence="2 3">1312</strain>
    </source>
</reference>
<dbReference type="InterPro" id="IPR019110">
    <property type="entry name" value="Uncharacterised_RAQPRD"/>
</dbReference>
<evidence type="ECO:0000313" key="2">
    <source>
        <dbReference type="EMBL" id="OUM38257.1"/>
    </source>
</evidence>
<dbReference type="NCBIfam" id="TIGR01690">
    <property type="entry name" value="ICE_RAQPRD"/>
    <property type="match status" value="1"/>
</dbReference>
<sequence length="120" mass="13319">MPDPRLEFTMKTTCSVLFFAWMVSLGAVAQDAPERSDLALVQRQITSIELLAARASTAAVSTAEPRYRFDYPRFAADLERVRQGIQKYLSPSRAQPADLVELTGGYRAETPHSGTSDEHD</sequence>
<dbReference type="AlphaFoldDB" id="A0A1Y3LJD5"/>
<organism evidence="2 3">
    <name type="scientific">Pseudomonas putida</name>
    <name type="common">Arthrobacter siderocapsulatus</name>
    <dbReference type="NCBI Taxonomy" id="303"/>
    <lineage>
        <taxon>Bacteria</taxon>
        <taxon>Pseudomonadati</taxon>
        <taxon>Pseudomonadota</taxon>
        <taxon>Gammaproteobacteria</taxon>
        <taxon>Pseudomonadales</taxon>
        <taxon>Pseudomonadaceae</taxon>
        <taxon>Pseudomonas</taxon>
    </lineage>
</organism>
<accession>A0A1Y3LJD5</accession>
<dbReference type="EMBL" id="NFSB01000048">
    <property type="protein sequence ID" value="OUM38257.1"/>
    <property type="molecule type" value="Genomic_DNA"/>
</dbReference>
<evidence type="ECO:0000256" key="1">
    <source>
        <dbReference type="SAM" id="SignalP"/>
    </source>
</evidence>
<proteinExistence type="predicted"/>
<comment type="caution">
    <text evidence="2">The sequence shown here is derived from an EMBL/GenBank/DDBJ whole genome shotgun (WGS) entry which is preliminary data.</text>
</comment>
<feature type="signal peptide" evidence="1">
    <location>
        <begin position="1"/>
        <end position="29"/>
    </location>
</feature>
<gene>
    <name evidence="2" type="ORF">B8W72_02330</name>
</gene>
<evidence type="ECO:0008006" key="4">
    <source>
        <dbReference type="Google" id="ProtNLM"/>
    </source>
</evidence>